<sequence>MPIISDITGLSAGSSFLQRAAISIHLVSCWYWDSSVCFGDLFHLCLHLRSTLSLLGLPLRPVTSSMIITPKLYMSAFLDVLPPFSYSGAQYPLHKKCDSLVHYGIKRFECNCRKRQYVPLTHSLLCYKTGTTSVCVFI</sequence>
<evidence type="ECO:0000313" key="1">
    <source>
        <dbReference type="EMBL" id="JAE09569.1"/>
    </source>
</evidence>
<name>A0A0A9FEC7_ARUDO</name>
<accession>A0A0A9FEC7</accession>
<reference evidence="1" key="1">
    <citation type="submission" date="2014-09" db="EMBL/GenBank/DDBJ databases">
        <authorList>
            <person name="Magalhaes I.L.F."/>
            <person name="Oliveira U."/>
            <person name="Santos F.R."/>
            <person name="Vidigal T.H.D.A."/>
            <person name="Brescovit A.D."/>
            <person name="Santos A.J."/>
        </authorList>
    </citation>
    <scope>NUCLEOTIDE SEQUENCE</scope>
    <source>
        <tissue evidence="1">Shoot tissue taken approximately 20 cm above the soil surface</tissue>
    </source>
</reference>
<organism evidence="1">
    <name type="scientific">Arundo donax</name>
    <name type="common">Giant reed</name>
    <name type="synonym">Donax arundinaceus</name>
    <dbReference type="NCBI Taxonomy" id="35708"/>
    <lineage>
        <taxon>Eukaryota</taxon>
        <taxon>Viridiplantae</taxon>
        <taxon>Streptophyta</taxon>
        <taxon>Embryophyta</taxon>
        <taxon>Tracheophyta</taxon>
        <taxon>Spermatophyta</taxon>
        <taxon>Magnoliopsida</taxon>
        <taxon>Liliopsida</taxon>
        <taxon>Poales</taxon>
        <taxon>Poaceae</taxon>
        <taxon>PACMAD clade</taxon>
        <taxon>Arundinoideae</taxon>
        <taxon>Arundineae</taxon>
        <taxon>Arundo</taxon>
    </lineage>
</organism>
<dbReference type="EMBL" id="GBRH01188327">
    <property type="protein sequence ID" value="JAE09569.1"/>
    <property type="molecule type" value="Transcribed_RNA"/>
</dbReference>
<protein>
    <submittedName>
        <fullName evidence="1">Uncharacterized protein</fullName>
    </submittedName>
</protein>
<dbReference type="AlphaFoldDB" id="A0A0A9FEC7"/>
<proteinExistence type="predicted"/>
<reference evidence="1" key="2">
    <citation type="journal article" date="2015" name="Data Brief">
        <title>Shoot transcriptome of the giant reed, Arundo donax.</title>
        <authorList>
            <person name="Barrero R.A."/>
            <person name="Guerrero F.D."/>
            <person name="Moolhuijzen P."/>
            <person name="Goolsby J.A."/>
            <person name="Tidwell J."/>
            <person name="Bellgard S.E."/>
            <person name="Bellgard M.I."/>
        </authorList>
    </citation>
    <scope>NUCLEOTIDE SEQUENCE</scope>
    <source>
        <tissue evidence="1">Shoot tissue taken approximately 20 cm above the soil surface</tissue>
    </source>
</reference>